<evidence type="ECO:0000313" key="6">
    <source>
        <dbReference type="Proteomes" id="UP000036902"/>
    </source>
</evidence>
<feature type="binding site" evidence="2">
    <location>
        <begin position="141"/>
        <end position="142"/>
    </location>
    <ligand>
        <name>glutathione</name>
        <dbReference type="ChEBI" id="CHEBI:57925"/>
    </ligand>
</feature>
<protein>
    <submittedName>
        <fullName evidence="5">Glutathione-dependent reductase</fullName>
    </submittedName>
</protein>
<proteinExistence type="predicted"/>
<dbReference type="InterPro" id="IPR036282">
    <property type="entry name" value="Glutathione-S-Trfase_C_sf"/>
</dbReference>
<dbReference type="SUPFAM" id="SSF47616">
    <property type="entry name" value="GST C-terminal domain-like"/>
    <property type="match status" value="1"/>
</dbReference>
<dbReference type="InterPro" id="IPR047047">
    <property type="entry name" value="GST_Omega-like_C"/>
</dbReference>
<evidence type="ECO:0000256" key="1">
    <source>
        <dbReference type="PIRSR" id="PIRSR015753-1"/>
    </source>
</evidence>
<dbReference type="PANTHER" id="PTHR32419">
    <property type="entry name" value="GLUTATHIONYL-HYDROQUINONE REDUCTASE"/>
    <property type="match status" value="1"/>
</dbReference>
<dbReference type="STRING" id="1134435.AC731_004290"/>
<dbReference type="Pfam" id="PF13410">
    <property type="entry name" value="GST_C_2"/>
    <property type="match status" value="1"/>
</dbReference>
<dbReference type="InterPro" id="IPR004045">
    <property type="entry name" value="Glutathione_S-Trfase_N"/>
</dbReference>
<dbReference type="InterPro" id="IPR040079">
    <property type="entry name" value="Glutathione_S-Trfase"/>
</dbReference>
<name>A0A140IEP5_9RHOO</name>
<feature type="active site" description="Proton donor/acceptor" evidence="1">
    <location>
        <position position="188"/>
    </location>
</feature>
<reference evidence="6" key="1">
    <citation type="submission" date="2016-03" db="EMBL/GenBank/DDBJ databases">
        <authorList>
            <person name="Ma C."/>
            <person name="Zhou S."/>
            <person name="Yang G."/>
        </authorList>
    </citation>
    <scope>NUCLEOTIDE SEQUENCE [LARGE SCALE GENOMIC DNA]</scope>
    <source>
        <strain evidence="6">SgZ-1</strain>
    </source>
</reference>
<dbReference type="EMBL" id="CP014646">
    <property type="protein sequence ID" value="AMO36220.1"/>
    <property type="molecule type" value="Genomic_DNA"/>
</dbReference>
<feature type="domain" description="GST C-terminal" evidence="4">
    <location>
        <begin position="162"/>
        <end position="289"/>
    </location>
</feature>
<dbReference type="SUPFAM" id="SSF52833">
    <property type="entry name" value="Thioredoxin-like"/>
    <property type="match status" value="1"/>
</dbReference>
<dbReference type="Gene3D" id="3.40.30.10">
    <property type="entry name" value="Glutaredoxin"/>
    <property type="match status" value="1"/>
</dbReference>
<dbReference type="GO" id="GO:0005737">
    <property type="term" value="C:cytoplasm"/>
    <property type="evidence" value="ECO:0007669"/>
    <property type="project" value="TreeGrafter"/>
</dbReference>
<dbReference type="AlphaFoldDB" id="A0A140IEP5"/>
<dbReference type="InterPro" id="IPR016639">
    <property type="entry name" value="GST_Omega/GSH"/>
</dbReference>
<dbReference type="SFLD" id="SFLDS00019">
    <property type="entry name" value="Glutathione_Transferase_(cytos"/>
    <property type="match status" value="1"/>
</dbReference>
<dbReference type="Pfam" id="PF13409">
    <property type="entry name" value="GST_N_2"/>
    <property type="match status" value="1"/>
</dbReference>
<gene>
    <name evidence="5" type="ORF">AC731_004290</name>
</gene>
<dbReference type="PROSITE" id="PS50405">
    <property type="entry name" value="GST_CTER"/>
    <property type="match status" value="1"/>
</dbReference>
<evidence type="ECO:0000256" key="3">
    <source>
        <dbReference type="PIRSR" id="PIRSR015753-3"/>
    </source>
</evidence>
<dbReference type="Proteomes" id="UP000036902">
    <property type="component" value="Chromosome"/>
</dbReference>
<evidence type="ECO:0000256" key="2">
    <source>
        <dbReference type="PIRSR" id="PIRSR015753-2"/>
    </source>
</evidence>
<dbReference type="InterPro" id="IPR010987">
    <property type="entry name" value="Glutathione-S-Trfase_C-like"/>
</dbReference>
<dbReference type="SMR" id="A0A140IEP5"/>
<evidence type="ECO:0000259" key="4">
    <source>
        <dbReference type="PROSITE" id="PS50405"/>
    </source>
</evidence>
<organism evidence="5 6">
    <name type="scientific">Thauera humireducens</name>
    <dbReference type="NCBI Taxonomy" id="1134435"/>
    <lineage>
        <taxon>Bacteria</taxon>
        <taxon>Pseudomonadati</taxon>
        <taxon>Pseudomonadota</taxon>
        <taxon>Betaproteobacteria</taxon>
        <taxon>Rhodocyclales</taxon>
        <taxon>Zoogloeaceae</taxon>
        <taxon>Thauera</taxon>
    </lineage>
</organism>
<dbReference type="GO" id="GO:0004364">
    <property type="term" value="F:glutathione transferase activity"/>
    <property type="evidence" value="ECO:0007669"/>
    <property type="project" value="InterPro"/>
</dbReference>
<evidence type="ECO:0000313" key="5">
    <source>
        <dbReference type="EMBL" id="AMO36220.1"/>
    </source>
</evidence>
<feature type="site" description="Lowers pKa of active site Cys" evidence="3">
    <location>
        <position position="289"/>
    </location>
</feature>
<dbReference type="PIRSF" id="PIRSF015753">
    <property type="entry name" value="GST"/>
    <property type="match status" value="1"/>
</dbReference>
<dbReference type="RefSeq" id="WP_048709454.1">
    <property type="nucleotide sequence ID" value="NZ_CP014646.1"/>
</dbReference>
<feature type="active site" description="Nucleophile" evidence="1">
    <location>
        <position position="57"/>
    </location>
</feature>
<keyword evidence="6" id="KW-1185">Reference proteome</keyword>
<dbReference type="SFLD" id="SFLDG01206">
    <property type="entry name" value="Xi.1"/>
    <property type="match status" value="1"/>
</dbReference>
<sequence>MLINGQWVEKWQPVQASDDEGRFIRQTSGFRHRIGVESPEGFTPEAGRYVLYVAYICPWACRTLIALRLKGLEHAIDVRVVDPRLTDQGWAFSGELGTDRDDINGASHMHELYSRADPTYTGRATVPVLWDRSRNTIVNNESADILQILNRDFDALARNDVDLRPAALIDAIDATNARLYADFNNGVYQAGFATTQAAYDEAVRQVFDCLAWMDARLKGSQWLAGERLTETDIRAFVTLVRFDLAYYGLFKCNLRPLSAYPNVMAYLRRLLALPAFTSSVQADHIKAGYYSIKALNPTGIVPAGPLLDYL</sequence>
<feature type="binding site" evidence="2">
    <location>
        <position position="90"/>
    </location>
    <ligand>
        <name>glutathione</name>
        <dbReference type="ChEBI" id="CHEBI:57925"/>
    </ligand>
</feature>
<feature type="site" description="Lowers pKa of active site Cys" evidence="3">
    <location>
        <position position="246"/>
    </location>
</feature>
<feature type="binding site" evidence="2">
    <location>
        <begin position="123"/>
        <end position="126"/>
    </location>
    <ligand>
        <name>glutathione</name>
        <dbReference type="ChEBI" id="CHEBI:57925"/>
    </ligand>
</feature>
<dbReference type="Gene3D" id="1.20.1050.10">
    <property type="match status" value="1"/>
</dbReference>
<dbReference type="KEGG" id="thu:AC731_004290"/>
<accession>A0A140IEP5</accession>
<dbReference type="PANTHER" id="PTHR32419:SF6">
    <property type="entry name" value="GLUTATHIONE S-TRANSFERASE OMEGA-LIKE 1-RELATED"/>
    <property type="match status" value="1"/>
</dbReference>
<dbReference type="SFLD" id="SFLDG01148">
    <property type="entry name" value="Xi_(cytGST)"/>
    <property type="match status" value="1"/>
</dbReference>
<dbReference type="InterPro" id="IPR036249">
    <property type="entry name" value="Thioredoxin-like_sf"/>
</dbReference>
<dbReference type="CDD" id="cd03190">
    <property type="entry name" value="GST_C_Omega_like"/>
    <property type="match status" value="1"/>
</dbReference>